<dbReference type="InterPro" id="IPR025332">
    <property type="entry name" value="DUF4238"/>
</dbReference>
<sequence>MSDNAGGVARKHHYVPQCYLKHFTHDRSKKSQLYVVDAPRRRAFWTTPSNIAAERDFNRIDGEDPNVIEAMYADFEAKLAPVLVRADTRRGQVDDADLAILLEMVALFAVRSPRRREHLRQFYEHSTRTIMDQALATRERWESQVRRAVADGFMAPPKVSYEDMKAFVDSGEYRIDVTTTRHVATELELLPVVYNLLHERRWAVLRASAESGGFVTSDNPTTLCWDDANLEGGFYPPGFGATGTSVVCPLSKTLAIRGSFDGRDGVLEVPPDLVAAINTRTIALADRQIYAQNDRFEFVGPDNKVGRGDALLSRLTAVLRTAAPAGEPS</sequence>
<name>A0AAW3F617_BURGA</name>
<dbReference type="RefSeq" id="WP_042284287.1">
    <property type="nucleotide sequence ID" value="NZ_CADEVY010000012.1"/>
</dbReference>
<evidence type="ECO:0000313" key="2">
    <source>
        <dbReference type="Proteomes" id="UP000029590"/>
    </source>
</evidence>
<dbReference type="EMBL" id="JPGG01000015">
    <property type="protein sequence ID" value="KGC17095.1"/>
    <property type="molecule type" value="Genomic_DNA"/>
</dbReference>
<dbReference type="Proteomes" id="UP000029590">
    <property type="component" value="Unassembled WGS sequence"/>
</dbReference>
<organism evidence="1 2">
    <name type="scientific">Burkholderia gladioli</name>
    <name type="common">Pseudomonas marginata</name>
    <name type="synonym">Phytomonas marginata</name>
    <dbReference type="NCBI Taxonomy" id="28095"/>
    <lineage>
        <taxon>Bacteria</taxon>
        <taxon>Pseudomonadati</taxon>
        <taxon>Pseudomonadota</taxon>
        <taxon>Betaproteobacteria</taxon>
        <taxon>Burkholderiales</taxon>
        <taxon>Burkholderiaceae</taxon>
        <taxon>Burkholderia</taxon>
    </lineage>
</organism>
<protein>
    <recommendedName>
        <fullName evidence="3">DUF4238 domain-containing protein</fullName>
    </recommendedName>
</protein>
<gene>
    <name evidence="1" type="ORF">DM48_3367</name>
</gene>
<dbReference type="Pfam" id="PF14022">
    <property type="entry name" value="DUF4238"/>
    <property type="match status" value="1"/>
</dbReference>
<accession>A0AAW3F617</accession>
<evidence type="ECO:0000313" key="1">
    <source>
        <dbReference type="EMBL" id="KGC17095.1"/>
    </source>
</evidence>
<proteinExistence type="predicted"/>
<reference evidence="1 2" key="1">
    <citation type="submission" date="2014-04" db="EMBL/GenBank/DDBJ databases">
        <authorList>
            <person name="Bishop-Lilly K.A."/>
            <person name="Broomall S.M."/>
            <person name="Chain P.S."/>
            <person name="Chertkov O."/>
            <person name="Coyne S.R."/>
            <person name="Daligault H.E."/>
            <person name="Davenport K.W."/>
            <person name="Erkkila T."/>
            <person name="Frey K.G."/>
            <person name="Gibbons H.S."/>
            <person name="Gu W."/>
            <person name="Jaissle J."/>
            <person name="Johnson S.L."/>
            <person name="Koroleva G.I."/>
            <person name="Ladner J.T."/>
            <person name="Lo C.-C."/>
            <person name="Minogue T.D."/>
            <person name="Munk C."/>
            <person name="Palacios G.F."/>
            <person name="Redden C.L."/>
            <person name="Rosenzweig C.N."/>
            <person name="Scholz M.B."/>
            <person name="Teshima H."/>
            <person name="Xu Y."/>
        </authorList>
    </citation>
    <scope>NUCLEOTIDE SEQUENCE [LARGE SCALE GENOMIC DNA]</scope>
    <source>
        <strain evidence="2">gladioli</strain>
    </source>
</reference>
<dbReference type="AlphaFoldDB" id="A0AAW3F617"/>
<comment type="caution">
    <text evidence="1">The sequence shown here is derived from an EMBL/GenBank/DDBJ whole genome shotgun (WGS) entry which is preliminary data.</text>
</comment>
<evidence type="ECO:0008006" key="3">
    <source>
        <dbReference type="Google" id="ProtNLM"/>
    </source>
</evidence>
<dbReference type="KEGG" id="bgo:BM43_7493"/>